<accession>A0ABY4ELD4</accession>
<dbReference type="Pfam" id="PF01476">
    <property type="entry name" value="LysM"/>
    <property type="match status" value="1"/>
</dbReference>
<dbReference type="Proteomes" id="UP000831787">
    <property type="component" value="Chromosome"/>
</dbReference>
<feature type="domain" description="LysM" evidence="4">
    <location>
        <begin position="206"/>
        <end position="251"/>
    </location>
</feature>
<dbReference type="PROSITE" id="PS51109">
    <property type="entry name" value="G5"/>
    <property type="match status" value="1"/>
</dbReference>
<gene>
    <name evidence="5" type="ORF">MUN89_02240</name>
</gene>
<dbReference type="RefSeq" id="WP_244711035.1">
    <property type="nucleotide sequence ID" value="NZ_CP095073.1"/>
</dbReference>
<reference evidence="5 6" key="1">
    <citation type="submission" date="2022-04" db="EMBL/GenBank/DDBJ databases">
        <title>Halobacillus sp. isolated from saltern.</title>
        <authorList>
            <person name="Won M."/>
            <person name="Lee C.-M."/>
            <person name="Woen H.-Y."/>
            <person name="Kwon S.-W."/>
        </authorList>
    </citation>
    <scope>NUCLEOTIDE SEQUENCE [LARGE SCALE GENOMIC DNA]</scope>
    <source>
        <strain evidence="5 6">SSBR10-3</strain>
    </source>
</reference>
<keyword evidence="1 2" id="KW-0732">Signal</keyword>
<dbReference type="InterPro" id="IPR011055">
    <property type="entry name" value="Dup_hybrid_motif"/>
</dbReference>
<evidence type="ECO:0000259" key="4">
    <source>
        <dbReference type="PROSITE" id="PS51782"/>
    </source>
</evidence>
<feature type="chain" id="PRO_5046093144" evidence="2">
    <location>
        <begin position="29"/>
        <end position="466"/>
    </location>
</feature>
<dbReference type="PANTHER" id="PTHR21666:SF270">
    <property type="entry name" value="MUREIN HYDROLASE ACTIVATOR ENVC"/>
    <property type="match status" value="1"/>
</dbReference>
<dbReference type="InterPro" id="IPR011098">
    <property type="entry name" value="G5_dom"/>
</dbReference>
<dbReference type="InterPro" id="IPR016047">
    <property type="entry name" value="M23ase_b-sheet_dom"/>
</dbReference>
<keyword evidence="6" id="KW-1185">Reference proteome</keyword>
<dbReference type="Pfam" id="PF07501">
    <property type="entry name" value="G5"/>
    <property type="match status" value="1"/>
</dbReference>
<feature type="domain" description="G5" evidence="3">
    <location>
        <begin position="257"/>
        <end position="338"/>
    </location>
</feature>
<proteinExistence type="predicted"/>
<dbReference type="CDD" id="cd12797">
    <property type="entry name" value="M23_peptidase"/>
    <property type="match status" value="1"/>
</dbReference>
<protein>
    <submittedName>
        <fullName evidence="5">M23 family metallopeptidase</fullName>
    </submittedName>
</protein>
<dbReference type="EMBL" id="CP095073">
    <property type="protein sequence ID" value="UOQ44795.1"/>
    <property type="molecule type" value="Genomic_DNA"/>
</dbReference>
<evidence type="ECO:0000256" key="1">
    <source>
        <dbReference type="ARBA" id="ARBA00022729"/>
    </source>
</evidence>
<dbReference type="Pfam" id="PF01551">
    <property type="entry name" value="Peptidase_M23"/>
    <property type="match status" value="1"/>
</dbReference>
<dbReference type="Gene3D" id="3.10.350.10">
    <property type="entry name" value="LysM domain"/>
    <property type="match status" value="1"/>
</dbReference>
<evidence type="ECO:0000256" key="2">
    <source>
        <dbReference type="SAM" id="SignalP"/>
    </source>
</evidence>
<dbReference type="PROSITE" id="PS51782">
    <property type="entry name" value="LYSM"/>
    <property type="match status" value="1"/>
</dbReference>
<dbReference type="SMART" id="SM00257">
    <property type="entry name" value="LysM"/>
    <property type="match status" value="1"/>
</dbReference>
<dbReference type="Gene3D" id="2.20.230.10">
    <property type="entry name" value="Resuscitation-promoting factor rpfb"/>
    <property type="match status" value="1"/>
</dbReference>
<dbReference type="SUPFAM" id="SSF54106">
    <property type="entry name" value="LysM domain"/>
    <property type="match status" value="1"/>
</dbReference>
<sequence length="466" mass="51073">MRRKYGIGKKLALIGVLGVGLSVGTAYADSSLQTIYHVYVGDKHVGVVESKKDVQSYLDERVKEAESSYDNLDLHIREDVSYVPEKMFSPDTHDKKVMDALADDVSVSVDAVGLTIGGETVAYLPNQKKADEVVEKLKEEYVKPKTLKKVEERSGKKPELKVGDSTVIDVALTKKVSKNEEEVKPSSIVSVDEAVKLLDQGNSEKKIHTVAKGEVLGEIAGQYDLSTDKIIEMNPDLKKEGTLHIGDQVNVTDIVPLTEVKVREEGVRKETLPHKTKTVKTDDLYKGKTKVKQEGKDGEKKVHYYIRKKNGEAVGRGVMEEEVLSKPKEKIILKGTKVIPSRGTGDFAWPASGGVITSHMGKRWGEFHKGIDIAGVSNRGIKAADNGVVVSAGYTTGGYGNKIVIDHKNGYRTTYAHLKSINVHAGQTVQRGKKIGVMGTTGHSTGVHLHFEIRKNGSLKNPESFY</sequence>
<dbReference type="Gene3D" id="2.70.70.10">
    <property type="entry name" value="Glucose Permease (Domain IIA)"/>
    <property type="match status" value="1"/>
</dbReference>
<dbReference type="SUPFAM" id="SSF51261">
    <property type="entry name" value="Duplicated hybrid motif"/>
    <property type="match status" value="1"/>
</dbReference>
<dbReference type="InterPro" id="IPR036779">
    <property type="entry name" value="LysM_dom_sf"/>
</dbReference>
<dbReference type="SMART" id="SM01208">
    <property type="entry name" value="G5"/>
    <property type="match status" value="1"/>
</dbReference>
<evidence type="ECO:0000313" key="6">
    <source>
        <dbReference type="Proteomes" id="UP000831787"/>
    </source>
</evidence>
<evidence type="ECO:0000259" key="3">
    <source>
        <dbReference type="PROSITE" id="PS51109"/>
    </source>
</evidence>
<name>A0ABY4ELD4_9BACI</name>
<feature type="signal peptide" evidence="2">
    <location>
        <begin position="1"/>
        <end position="28"/>
    </location>
</feature>
<dbReference type="CDD" id="cd00118">
    <property type="entry name" value="LysM"/>
    <property type="match status" value="1"/>
</dbReference>
<dbReference type="InterPro" id="IPR050570">
    <property type="entry name" value="Cell_wall_metabolism_enzyme"/>
</dbReference>
<evidence type="ECO:0000313" key="5">
    <source>
        <dbReference type="EMBL" id="UOQ44795.1"/>
    </source>
</evidence>
<dbReference type="InterPro" id="IPR018392">
    <property type="entry name" value="LysM"/>
</dbReference>
<dbReference type="PANTHER" id="PTHR21666">
    <property type="entry name" value="PEPTIDASE-RELATED"/>
    <property type="match status" value="1"/>
</dbReference>
<organism evidence="5 6">
    <name type="scientific">Halobacillus salinarum</name>
    <dbReference type="NCBI Taxonomy" id="2932257"/>
    <lineage>
        <taxon>Bacteria</taxon>
        <taxon>Bacillati</taxon>
        <taxon>Bacillota</taxon>
        <taxon>Bacilli</taxon>
        <taxon>Bacillales</taxon>
        <taxon>Bacillaceae</taxon>
        <taxon>Halobacillus</taxon>
    </lineage>
</organism>